<accession>A0A2X1QJI7</accession>
<protein>
    <submittedName>
        <fullName evidence="1">Translocation protein TolB</fullName>
    </submittedName>
</protein>
<evidence type="ECO:0000313" key="1">
    <source>
        <dbReference type="EMBL" id="SPX56482.1"/>
    </source>
</evidence>
<dbReference type="EMBL" id="UASN01000021">
    <property type="protein sequence ID" value="SPX56482.1"/>
    <property type="molecule type" value="Genomic_DNA"/>
</dbReference>
<dbReference type="Proteomes" id="UP000251123">
    <property type="component" value="Unassembled WGS sequence"/>
</dbReference>
<dbReference type="AlphaFoldDB" id="A0A2X1QJI7"/>
<reference evidence="1 2" key="1">
    <citation type="submission" date="2018-06" db="EMBL/GenBank/DDBJ databases">
        <authorList>
            <consortium name="Pathogen Informatics"/>
            <person name="Doyle S."/>
        </authorList>
    </citation>
    <scope>NUCLEOTIDE SEQUENCE [LARGE SCALE GENOMIC DNA]</scope>
    <source>
        <strain evidence="1 2">NCTC9601</strain>
    </source>
</reference>
<evidence type="ECO:0000313" key="2">
    <source>
        <dbReference type="Proteomes" id="UP000251123"/>
    </source>
</evidence>
<organism evidence="1 2">
    <name type="scientific">Klebsiella pneumoniae</name>
    <dbReference type="NCBI Taxonomy" id="573"/>
    <lineage>
        <taxon>Bacteria</taxon>
        <taxon>Pseudomonadati</taxon>
        <taxon>Pseudomonadota</taxon>
        <taxon>Gammaproteobacteria</taxon>
        <taxon>Enterobacterales</taxon>
        <taxon>Enterobacteriaceae</taxon>
        <taxon>Klebsiella/Raoultella group</taxon>
        <taxon>Klebsiella</taxon>
        <taxon>Klebsiella pneumoniae complex</taxon>
    </lineage>
</organism>
<name>A0A2X1QJI7_KLEPN</name>
<proteinExistence type="predicted"/>
<sequence>MKQALRVAFGFLMLWAAVLHAEVRIEITQGVDSARPIGVGTVPVGRPGRCAGRCRWYRGS</sequence>
<gene>
    <name evidence="1" type="primary">tolB_1</name>
    <name evidence="1" type="ORF">NCTC9601_03683</name>
</gene>